<comment type="pathway">
    <text evidence="3">Lipid metabolism.</text>
</comment>
<evidence type="ECO:0000256" key="3">
    <source>
        <dbReference type="ARBA" id="ARBA00005189"/>
    </source>
</evidence>
<dbReference type="AlphaFoldDB" id="A0A080ZY78"/>
<evidence type="ECO:0000313" key="16">
    <source>
        <dbReference type="Proteomes" id="UP000028582"/>
    </source>
</evidence>
<evidence type="ECO:0000256" key="14">
    <source>
        <dbReference type="RuleBase" id="RU367023"/>
    </source>
</evidence>
<proteinExistence type="inferred from homology"/>
<evidence type="ECO:0000313" key="15">
    <source>
        <dbReference type="EMBL" id="ETO71589.1"/>
    </source>
</evidence>
<evidence type="ECO:0000256" key="5">
    <source>
        <dbReference type="ARBA" id="ARBA00022516"/>
    </source>
</evidence>
<dbReference type="InterPro" id="IPR007130">
    <property type="entry name" value="DAGAT"/>
</dbReference>
<evidence type="ECO:0000256" key="11">
    <source>
        <dbReference type="ARBA" id="ARBA00023098"/>
    </source>
</evidence>
<feature type="transmembrane region" description="Helical" evidence="14">
    <location>
        <begin position="30"/>
        <end position="56"/>
    </location>
</feature>
<evidence type="ECO:0000256" key="4">
    <source>
        <dbReference type="ARBA" id="ARBA00005420"/>
    </source>
</evidence>
<evidence type="ECO:0000256" key="8">
    <source>
        <dbReference type="ARBA" id="ARBA00022798"/>
    </source>
</evidence>
<dbReference type="EMBL" id="ANJA01002174">
    <property type="protein sequence ID" value="ETO71589.1"/>
    <property type="molecule type" value="Genomic_DNA"/>
</dbReference>
<comment type="subcellular location">
    <subcellularLocation>
        <location evidence="1 14">Endoplasmic reticulum membrane</location>
        <topology evidence="1 14">Multi-pass membrane protein</topology>
    </subcellularLocation>
</comment>
<dbReference type="Pfam" id="PF03982">
    <property type="entry name" value="DAGAT"/>
    <property type="match status" value="1"/>
</dbReference>
<dbReference type="GO" id="GO:0019432">
    <property type="term" value="P:triglyceride biosynthetic process"/>
    <property type="evidence" value="ECO:0007669"/>
    <property type="project" value="TreeGrafter"/>
</dbReference>
<reference evidence="15 16" key="1">
    <citation type="submission" date="2013-11" db="EMBL/GenBank/DDBJ databases">
        <title>The Genome Sequence of Phytophthora parasitica P1976.</title>
        <authorList>
            <consortium name="The Broad Institute Genomics Platform"/>
            <person name="Russ C."/>
            <person name="Tyler B."/>
            <person name="Panabieres F."/>
            <person name="Shan W."/>
            <person name="Tripathy S."/>
            <person name="Grunwald N."/>
            <person name="Machado M."/>
            <person name="Johnson C.S."/>
            <person name="Walker B."/>
            <person name="Young S."/>
            <person name="Zeng Q."/>
            <person name="Gargeya S."/>
            <person name="Fitzgerald M."/>
            <person name="Haas B."/>
            <person name="Abouelleil A."/>
            <person name="Allen A.W."/>
            <person name="Alvarado L."/>
            <person name="Arachchi H.M."/>
            <person name="Berlin A.M."/>
            <person name="Chapman S.B."/>
            <person name="Gainer-Dewar J."/>
            <person name="Goldberg J."/>
            <person name="Griggs A."/>
            <person name="Gujja S."/>
            <person name="Hansen M."/>
            <person name="Howarth C."/>
            <person name="Imamovic A."/>
            <person name="Ireland A."/>
            <person name="Larimer J."/>
            <person name="McCowan C."/>
            <person name="Murphy C."/>
            <person name="Pearson M."/>
            <person name="Poon T.W."/>
            <person name="Priest M."/>
            <person name="Roberts A."/>
            <person name="Saif S."/>
            <person name="Shea T."/>
            <person name="Sisk P."/>
            <person name="Sykes S."/>
            <person name="Wortman J."/>
            <person name="Nusbaum C."/>
            <person name="Birren B."/>
        </authorList>
    </citation>
    <scope>NUCLEOTIDE SEQUENCE [LARGE SCALE GENOMIC DNA]</scope>
    <source>
        <strain evidence="15 16">P1976</strain>
    </source>
</reference>
<keyword evidence="9 14" id="KW-0256">Endoplasmic reticulum</keyword>
<evidence type="ECO:0000256" key="12">
    <source>
        <dbReference type="ARBA" id="ARBA00023136"/>
    </source>
</evidence>
<evidence type="ECO:0000256" key="1">
    <source>
        <dbReference type="ARBA" id="ARBA00004477"/>
    </source>
</evidence>
<evidence type="ECO:0000256" key="9">
    <source>
        <dbReference type="ARBA" id="ARBA00022824"/>
    </source>
</evidence>
<keyword evidence="6 14" id="KW-0808">Transferase</keyword>
<keyword evidence="5" id="KW-0444">Lipid biosynthesis</keyword>
<evidence type="ECO:0000256" key="7">
    <source>
        <dbReference type="ARBA" id="ARBA00022692"/>
    </source>
</evidence>
<dbReference type="OrthoDB" id="264532at2759"/>
<gene>
    <name evidence="15" type="ORF">F444_12091</name>
</gene>
<comment type="caution">
    <text evidence="14">Lacks conserved residue(s) required for the propagation of feature annotation.</text>
</comment>
<evidence type="ECO:0000256" key="13">
    <source>
        <dbReference type="ARBA" id="ARBA00023315"/>
    </source>
</evidence>
<accession>A0A080ZY78</accession>
<keyword evidence="11" id="KW-0443">Lipid metabolism</keyword>
<dbReference type="Proteomes" id="UP000028582">
    <property type="component" value="Unassembled WGS sequence"/>
</dbReference>
<evidence type="ECO:0000256" key="10">
    <source>
        <dbReference type="ARBA" id="ARBA00022989"/>
    </source>
</evidence>
<evidence type="ECO:0000256" key="2">
    <source>
        <dbReference type="ARBA" id="ARBA00004771"/>
    </source>
</evidence>
<evidence type="ECO:0000256" key="6">
    <source>
        <dbReference type="ARBA" id="ARBA00022679"/>
    </source>
</evidence>
<comment type="similarity">
    <text evidence="4 14">Belongs to the diacylglycerol acyltransferase family.</text>
</comment>
<comment type="caution">
    <text evidence="15">The sequence shown here is derived from an EMBL/GenBank/DDBJ whole genome shotgun (WGS) entry which is preliminary data.</text>
</comment>
<keyword evidence="10 14" id="KW-1133">Transmembrane helix</keyword>
<sequence>MEVRNAAAGRTAAWGNNDVRPKLKSLRGRVLRVLLLWFICGVWVFGIAGFIVLWWLSIWSIARWVMTQAETPIPRYVQLYLSFLAVYEGYYYATRPSRHQWPWMRRLMRRMFTNYPYFRLNVTVFEERVESAACKAVENYEVTPIAPPNDHALFAFHPHGVLSCGWSFGGVHHMSFEQADCRWLVAGSLFYFPIMRELVNWMDFTSAAKGSCKKVLRSGQNVCLMPGGFEEATLYERGKHRVYIKQRYGFIKLALQYGYKVHPVYTFGEEYAYHTFPYLLKFRLKLNEFKMPGVLFFGRPECFYLPRTDVDLITVVGKPLILPRIEHPTKKVIREYHGKYVTALQELFDRYKGVYAVDPEATLEIY</sequence>
<organism evidence="15 16">
    <name type="scientific">Phytophthora nicotianae P1976</name>
    <dbReference type="NCBI Taxonomy" id="1317066"/>
    <lineage>
        <taxon>Eukaryota</taxon>
        <taxon>Sar</taxon>
        <taxon>Stramenopiles</taxon>
        <taxon>Oomycota</taxon>
        <taxon>Peronosporomycetes</taxon>
        <taxon>Peronosporales</taxon>
        <taxon>Peronosporaceae</taxon>
        <taxon>Phytophthora</taxon>
    </lineage>
</organism>
<dbReference type="EC" id="2.3.1.-" evidence="14"/>
<keyword evidence="12 14" id="KW-0472">Membrane</keyword>
<dbReference type="GO" id="GO:0006071">
    <property type="term" value="P:glycerol metabolic process"/>
    <property type="evidence" value="ECO:0007669"/>
    <property type="project" value="UniProtKB-KW"/>
</dbReference>
<dbReference type="PANTHER" id="PTHR12317:SF0">
    <property type="entry name" value="ACYLTRANSFERASE"/>
    <property type="match status" value="1"/>
</dbReference>
<name>A0A080ZY78_PHYNI</name>
<dbReference type="PANTHER" id="PTHR12317">
    <property type="entry name" value="DIACYLGLYCEROL O-ACYLTRANSFERASE"/>
    <property type="match status" value="1"/>
</dbReference>
<dbReference type="GO" id="GO:0005789">
    <property type="term" value="C:endoplasmic reticulum membrane"/>
    <property type="evidence" value="ECO:0007669"/>
    <property type="project" value="UniProtKB-SubCell"/>
</dbReference>
<keyword evidence="7 14" id="KW-0812">Transmembrane</keyword>
<dbReference type="CDD" id="cd07987">
    <property type="entry name" value="LPLAT_MGAT-like"/>
    <property type="match status" value="1"/>
</dbReference>
<dbReference type="GO" id="GO:0004144">
    <property type="term" value="F:diacylglycerol O-acyltransferase activity"/>
    <property type="evidence" value="ECO:0007669"/>
    <property type="project" value="TreeGrafter"/>
</dbReference>
<keyword evidence="13" id="KW-0012">Acyltransferase</keyword>
<protein>
    <recommendedName>
        <fullName evidence="14">Acyltransferase</fullName>
        <ecNumber evidence="14">2.3.1.-</ecNumber>
    </recommendedName>
</protein>
<comment type="pathway">
    <text evidence="2">Glycerolipid metabolism; triacylglycerol biosynthesis.</text>
</comment>
<keyword evidence="8" id="KW-0319">Glycerol metabolism</keyword>